<reference evidence="1" key="1">
    <citation type="submission" date="2018-11" db="EMBL/GenBank/DDBJ databases">
        <authorList>
            <person name="Alioto T."/>
            <person name="Alioto T."/>
        </authorList>
    </citation>
    <scope>NUCLEOTIDE SEQUENCE</scope>
</reference>
<dbReference type="AlphaFoldDB" id="A0A8B6CY13"/>
<comment type="caution">
    <text evidence="1">The sequence shown here is derived from an EMBL/GenBank/DDBJ whole genome shotgun (WGS) entry which is preliminary data.</text>
</comment>
<protein>
    <submittedName>
        <fullName evidence="1">Uncharacterized protein</fullName>
    </submittedName>
</protein>
<evidence type="ECO:0000313" key="1">
    <source>
        <dbReference type="EMBL" id="VDI10714.1"/>
    </source>
</evidence>
<name>A0A8B6CY13_MYTGA</name>
<proteinExistence type="predicted"/>
<sequence>MISVPKPMYYAPLPLSKRHYQFPTNLTTTTTSKAYHPDISSVPTPMYYAPLPLSKRYHQFPTTVTTTSTSMAFPPEIST</sequence>
<evidence type="ECO:0000313" key="2">
    <source>
        <dbReference type="Proteomes" id="UP000596742"/>
    </source>
</evidence>
<accession>A0A8B6CY13</accession>
<feature type="non-terminal residue" evidence="1">
    <location>
        <position position="79"/>
    </location>
</feature>
<dbReference type="EMBL" id="UYJE01002434">
    <property type="protein sequence ID" value="VDI10714.1"/>
    <property type="molecule type" value="Genomic_DNA"/>
</dbReference>
<gene>
    <name evidence="1" type="ORF">MGAL_10B089693</name>
</gene>
<organism evidence="1 2">
    <name type="scientific">Mytilus galloprovincialis</name>
    <name type="common">Mediterranean mussel</name>
    <dbReference type="NCBI Taxonomy" id="29158"/>
    <lineage>
        <taxon>Eukaryota</taxon>
        <taxon>Metazoa</taxon>
        <taxon>Spiralia</taxon>
        <taxon>Lophotrochozoa</taxon>
        <taxon>Mollusca</taxon>
        <taxon>Bivalvia</taxon>
        <taxon>Autobranchia</taxon>
        <taxon>Pteriomorphia</taxon>
        <taxon>Mytilida</taxon>
        <taxon>Mytiloidea</taxon>
        <taxon>Mytilidae</taxon>
        <taxon>Mytilinae</taxon>
        <taxon>Mytilus</taxon>
    </lineage>
</organism>
<keyword evidence="2" id="KW-1185">Reference proteome</keyword>
<dbReference type="Proteomes" id="UP000596742">
    <property type="component" value="Unassembled WGS sequence"/>
</dbReference>